<evidence type="ECO:0000259" key="6">
    <source>
        <dbReference type="PROSITE" id="PS50110"/>
    </source>
</evidence>
<evidence type="ECO:0000256" key="1">
    <source>
        <dbReference type="ARBA" id="ARBA00022553"/>
    </source>
</evidence>
<feature type="modified residue" description="4-aspartylphosphate" evidence="3">
    <location>
        <position position="56"/>
    </location>
</feature>
<dbReference type="RefSeq" id="WP_183388159.1">
    <property type="nucleotide sequence ID" value="NZ_JACHXM010000013.1"/>
</dbReference>
<evidence type="ECO:0000256" key="2">
    <source>
        <dbReference type="ARBA" id="ARBA00023125"/>
    </source>
</evidence>
<protein>
    <submittedName>
        <fullName evidence="7">DNA-binding NarL/FixJ family response regulator</fullName>
    </submittedName>
</protein>
<evidence type="ECO:0000259" key="5">
    <source>
        <dbReference type="PROSITE" id="PS50043"/>
    </source>
</evidence>
<keyword evidence="2 7" id="KW-0238">DNA-binding</keyword>
<dbReference type="PROSITE" id="PS50043">
    <property type="entry name" value="HTH_LUXR_2"/>
    <property type="match status" value="1"/>
</dbReference>
<gene>
    <name evidence="7" type="ORF">FHR96_002679</name>
</gene>
<evidence type="ECO:0000313" key="7">
    <source>
        <dbReference type="EMBL" id="MBB3141798.1"/>
    </source>
</evidence>
<evidence type="ECO:0000256" key="3">
    <source>
        <dbReference type="PROSITE-ProRule" id="PRU00169"/>
    </source>
</evidence>
<keyword evidence="1 3" id="KW-0597">Phosphoprotein</keyword>
<dbReference type="SMART" id="SM00448">
    <property type="entry name" value="REC"/>
    <property type="match status" value="1"/>
</dbReference>
<comment type="caution">
    <text evidence="7">The sequence shown here is derived from an EMBL/GenBank/DDBJ whole genome shotgun (WGS) entry which is preliminary data.</text>
</comment>
<dbReference type="PRINTS" id="PR00038">
    <property type="entry name" value="HTHLUXR"/>
</dbReference>
<feature type="domain" description="Response regulatory" evidence="6">
    <location>
        <begin position="3"/>
        <end position="121"/>
    </location>
</feature>
<dbReference type="PANTHER" id="PTHR45566:SF1">
    <property type="entry name" value="HTH-TYPE TRANSCRIPTIONAL REGULATOR YHJB-RELATED"/>
    <property type="match status" value="1"/>
</dbReference>
<dbReference type="GO" id="GO:0003677">
    <property type="term" value="F:DNA binding"/>
    <property type="evidence" value="ECO:0007669"/>
    <property type="project" value="UniProtKB-KW"/>
</dbReference>
<name>A0A7W5G5R9_9GAMM</name>
<feature type="region of interest" description="Disordered" evidence="4">
    <location>
        <begin position="133"/>
        <end position="154"/>
    </location>
</feature>
<dbReference type="SMART" id="SM00421">
    <property type="entry name" value="HTH_LUXR"/>
    <property type="match status" value="1"/>
</dbReference>
<dbReference type="PANTHER" id="PTHR45566">
    <property type="entry name" value="HTH-TYPE TRANSCRIPTIONAL REGULATOR YHJB-RELATED"/>
    <property type="match status" value="1"/>
</dbReference>
<keyword evidence="8" id="KW-1185">Reference proteome</keyword>
<dbReference type="AlphaFoldDB" id="A0A7W5G5R9"/>
<dbReference type="PROSITE" id="PS50110">
    <property type="entry name" value="RESPONSE_REGULATORY"/>
    <property type="match status" value="1"/>
</dbReference>
<dbReference type="SUPFAM" id="SSF46894">
    <property type="entry name" value="C-terminal effector domain of the bipartite response regulators"/>
    <property type="match status" value="1"/>
</dbReference>
<dbReference type="EMBL" id="JACHXM010000013">
    <property type="protein sequence ID" value="MBB3141798.1"/>
    <property type="molecule type" value="Genomic_DNA"/>
</dbReference>
<reference evidence="7 8" key="1">
    <citation type="submission" date="2020-08" db="EMBL/GenBank/DDBJ databases">
        <title>Genomic Encyclopedia of Type Strains, Phase III (KMG-III): the genomes of soil and plant-associated and newly described type strains.</title>
        <authorList>
            <person name="Whitman W."/>
        </authorList>
    </citation>
    <scope>NUCLEOTIDE SEQUENCE [LARGE SCALE GENOMIC DNA]</scope>
    <source>
        <strain evidence="7 8">CECT 5995</strain>
    </source>
</reference>
<evidence type="ECO:0000256" key="4">
    <source>
        <dbReference type="SAM" id="MobiDB-lite"/>
    </source>
</evidence>
<dbReference type="CDD" id="cd17535">
    <property type="entry name" value="REC_NarL-like"/>
    <property type="match status" value="1"/>
</dbReference>
<dbReference type="InterPro" id="IPR016032">
    <property type="entry name" value="Sig_transdc_resp-reg_C-effctor"/>
</dbReference>
<dbReference type="InterPro" id="IPR000792">
    <property type="entry name" value="Tscrpt_reg_LuxR_C"/>
</dbReference>
<sequence>MNTLMVADDHPLFREAIGAAIRAGLPNCRLLEAGSLDDALRGIAEEEQEIDLLLLDLGLPDAAGLAGLERLREACPALPVVVISAERERNLILESIALGAVGYIPKSTPRRAMLEALRQVLGGQIYLPPDIMRRPPTPSAADHESLVAPTAPNAPSSLDALTDKQLQVLARLVRGDANKVIARDLDIAETTVKTHVSAILRKLNVDTRIQAVLAADRAELATQLSRRQLQACPPPA</sequence>
<dbReference type="InterPro" id="IPR051015">
    <property type="entry name" value="EvgA-like"/>
</dbReference>
<dbReference type="Proteomes" id="UP000525987">
    <property type="component" value="Unassembled WGS sequence"/>
</dbReference>
<dbReference type="Pfam" id="PF00072">
    <property type="entry name" value="Response_reg"/>
    <property type="match status" value="1"/>
</dbReference>
<dbReference type="Gene3D" id="3.40.50.2300">
    <property type="match status" value="1"/>
</dbReference>
<evidence type="ECO:0000313" key="8">
    <source>
        <dbReference type="Proteomes" id="UP000525987"/>
    </source>
</evidence>
<dbReference type="InterPro" id="IPR001789">
    <property type="entry name" value="Sig_transdc_resp-reg_receiver"/>
</dbReference>
<dbReference type="CDD" id="cd06170">
    <property type="entry name" value="LuxR_C_like"/>
    <property type="match status" value="1"/>
</dbReference>
<organism evidence="7 8">
    <name type="scientific">Halomonas organivorans</name>
    <dbReference type="NCBI Taxonomy" id="257772"/>
    <lineage>
        <taxon>Bacteria</taxon>
        <taxon>Pseudomonadati</taxon>
        <taxon>Pseudomonadota</taxon>
        <taxon>Gammaproteobacteria</taxon>
        <taxon>Oceanospirillales</taxon>
        <taxon>Halomonadaceae</taxon>
        <taxon>Halomonas</taxon>
    </lineage>
</organism>
<dbReference type="GO" id="GO:0000160">
    <property type="term" value="P:phosphorelay signal transduction system"/>
    <property type="evidence" value="ECO:0007669"/>
    <property type="project" value="InterPro"/>
</dbReference>
<feature type="domain" description="HTH luxR-type" evidence="5">
    <location>
        <begin position="154"/>
        <end position="219"/>
    </location>
</feature>
<dbReference type="SUPFAM" id="SSF52172">
    <property type="entry name" value="CheY-like"/>
    <property type="match status" value="1"/>
</dbReference>
<dbReference type="PROSITE" id="PS00622">
    <property type="entry name" value="HTH_LUXR_1"/>
    <property type="match status" value="1"/>
</dbReference>
<proteinExistence type="predicted"/>
<dbReference type="Pfam" id="PF00196">
    <property type="entry name" value="GerE"/>
    <property type="match status" value="1"/>
</dbReference>
<dbReference type="InterPro" id="IPR058245">
    <property type="entry name" value="NreC/VraR/RcsB-like_REC"/>
</dbReference>
<dbReference type="InterPro" id="IPR011006">
    <property type="entry name" value="CheY-like_superfamily"/>
</dbReference>
<dbReference type="GO" id="GO:0006355">
    <property type="term" value="P:regulation of DNA-templated transcription"/>
    <property type="evidence" value="ECO:0007669"/>
    <property type="project" value="InterPro"/>
</dbReference>
<accession>A0A7W5G5R9</accession>